<dbReference type="PANTHER" id="PTHR19353">
    <property type="entry name" value="FATTY ACID DESATURASE 2"/>
    <property type="match status" value="1"/>
</dbReference>
<dbReference type="EMBL" id="JAAGMS010000399">
    <property type="protein sequence ID" value="NEC03400.1"/>
    <property type="molecule type" value="Genomic_DNA"/>
</dbReference>
<feature type="transmembrane region" description="Helical" evidence="2">
    <location>
        <begin position="180"/>
        <end position="200"/>
    </location>
</feature>
<feature type="domain" description="Fatty acid desaturase" evidence="3">
    <location>
        <begin position="76"/>
        <end position="335"/>
    </location>
</feature>
<evidence type="ECO:0000313" key="5">
    <source>
        <dbReference type="Proteomes" id="UP000470951"/>
    </source>
</evidence>
<feature type="transmembrane region" description="Helical" evidence="2">
    <location>
        <begin position="212"/>
        <end position="230"/>
    </location>
</feature>
<sequence>MPQATATVAYPADESGPGLPADARGAAAGSDFAPLLRVVRDQGLLERRTDRYVLGIAVNLVALGAVITAFVLLGDTWWSLLLTLPLAVLWTRTAFVAHDAGHAQISGDRGTSRLIGLLHANLLLGMNEAWWNDKHVRHHANPNHIDKDPDVGVGALVWTQKQAARRQGFARWLTRNQARLFFPMLLLEGIALKVYGFQFLPRQPLRERAVSALLLTAHFALYATLLLSTLSPGRAIVFALVLHALFGLHLGMAFAPNHKGMEMPDPDGERWGHLQRQVLTSRNVRGAVVTDWFLGGLNYQIEHHLFPSMPRPNLRLAQPLVKAHCSRIGMPYAETGLIESYRQALSHMHEVGEPLRQRGPRGT</sequence>
<dbReference type="AlphaFoldDB" id="A0A7K3RMI7"/>
<gene>
    <name evidence="4" type="ORF">G3I58_36290</name>
</gene>
<dbReference type="CDD" id="cd03506">
    <property type="entry name" value="Delta6-FADS-like"/>
    <property type="match status" value="1"/>
</dbReference>
<protein>
    <submittedName>
        <fullName evidence="4">Acyl-CoA desaturase</fullName>
    </submittedName>
</protein>
<feature type="region of interest" description="Disordered" evidence="1">
    <location>
        <begin position="1"/>
        <end position="20"/>
    </location>
</feature>
<dbReference type="PANTHER" id="PTHR19353:SF19">
    <property type="entry name" value="DELTA(5) FATTY ACID DESATURASE C-RELATED"/>
    <property type="match status" value="1"/>
</dbReference>
<accession>A0A7K3RMI7</accession>
<dbReference type="RefSeq" id="WP_164220092.1">
    <property type="nucleotide sequence ID" value="NZ_JAAGMS010000399.1"/>
</dbReference>
<keyword evidence="2" id="KW-0472">Membrane</keyword>
<evidence type="ECO:0000259" key="3">
    <source>
        <dbReference type="Pfam" id="PF00487"/>
    </source>
</evidence>
<keyword evidence="2" id="KW-1133">Transmembrane helix</keyword>
<name>A0A7K3RMI7_STRAQ</name>
<proteinExistence type="predicted"/>
<dbReference type="Pfam" id="PF00487">
    <property type="entry name" value="FA_desaturase"/>
    <property type="match status" value="1"/>
</dbReference>
<organism evidence="4 5">
    <name type="scientific">Streptomyces anulatus</name>
    <name type="common">Streptomyces chrysomallus</name>
    <dbReference type="NCBI Taxonomy" id="1892"/>
    <lineage>
        <taxon>Bacteria</taxon>
        <taxon>Bacillati</taxon>
        <taxon>Actinomycetota</taxon>
        <taxon>Actinomycetes</taxon>
        <taxon>Kitasatosporales</taxon>
        <taxon>Streptomycetaceae</taxon>
        <taxon>Streptomyces</taxon>
    </lineage>
</organism>
<evidence type="ECO:0000256" key="1">
    <source>
        <dbReference type="SAM" id="MobiDB-lite"/>
    </source>
</evidence>
<dbReference type="InterPro" id="IPR005804">
    <property type="entry name" value="FA_desaturase_dom"/>
</dbReference>
<dbReference type="InterPro" id="IPR012171">
    <property type="entry name" value="Fatty_acid_desaturase"/>
</dbReference>
<feature type="transmembrane region" description="Helical" evidence="2">
    <location>
        <begin position="52"/>
        <end position="73"/>
    </location>
</feature>
<dbReference type="GO" id="GO:0016020">
    <property type="term" value="C:membrane"/>
    <property type="evidence" value="ECO:0007669"/>
    <property type="project" value="TreeGrafter"/>
</dbReference>
<comment type="caution">
    <text evidence="4">The sequence shown here is derived from an EMBL/GenBank/DDBJ whole genome shotgun (WGS) entry which is preliminary data.</text>
</comment>
<keyword evidence="2" id="KW-0812">Transmembrane</keyword>
<dbReference type="PIRSF" id="PIRSF015921">
    <property type="entry name" value="FA_sphinglp_des"/>
    <property type="match status" value="1"/>
</dbReference>
<dbReference type="GO" id="GO:0008610">
    <property type="term" value="P:lipid biosynthetic process"/>
    <property type="evidence" value="ECO:0007669"/>
    <property type="project" value="UniProtKB-ARBA"/>
</dbReference>
<dbReference type="Proteomes" id="UP000470951">
    <property type="component" value="Unassembled WGS sequence"/>
</dbReference>
<reference evidence="4 5" key="1">
    <citation type="submission" date="2020-01" db="EMBL/GenBank/DDBJ databases">
        <title>Insect and environment-associated Actinomycetes.</title>
        <authorList>
            <person name="Currrie C."/>
            <person name="Chevrette M."/>
            <person name="Carlson C."/>
            <person name="Stubbendieck R."/>
            <person name="Wendt-Pienkowski E."/>
        </authorList>
    </citation>
    <scope>NUCLEOTIDE SEQUENCE [LARGE SCALE GENOMIC DNA]</scope>
    <source>
        <strain evidence="4 5">SID7903</strain>
    </source>
</reference>
<evidence type="ECO:0000313" key="4">
    <source>
        <dbReference type="EMBL" id="NEC03400.1"/>
    </source>
</evidence>
<feature type="transmembrane region" description="Helical" evidence="2">
    <location>
        <begin position="236"/>
        <end position="255"/>
    </location>
</feature>
<dbReference type="GO" id="GO:0016717">
    <property type="term" value="F:oxidoreductase activity, acting on paired donors, with oxidation of a pair of donors resulting in the reduction of molecular oxygen to two molecules of water"/>
    <property type="evidence" value="ECO:0007669"/>
    <property type="project" value="TreeGrafter"/>
</dbReference>
<evidence type="ECO:0000256" key="2">
    <source>
        <dbReference type="SAM" id="Phobius"/>
    </source>
</evidence>